<evidence type="ECO:0000256" key="6">
    <source>
        <dbReference type="ARBA" id="ARBA00022801"/>
    </source>
</evidence>
<feature type="active site" description="Nucleophile" evidence="10">
    <location>
        <position position="346"/>
    </location>
</feature>
<evidence type="ECO:0000256" key="5">
    <source>
        <dbReference type="ARBA" id="ARBA00022729"/>
    </source>
</evidence>
<accession>A0A2N5W4T6</accession>
<dbReference type="STRING" id="200324.A0A2N5W4T6"/>
<evidence type="ECO:0000256" key="2">
    <source>
        <dbReference type="ARBA" id="ARBA00007495"/>
    </source>
</evidence>
<evidence type="ECO:0000256" key="8">
    <source>
        <dbReference type="ARBA" id="ARBA00023295"/>
    </source>
</evidence>
<keyword evidence="5" id="KW-0732">Signal</keyword>
<dbReference type="Gene3D" id="3.20.20.80">
    <property type="entry name" value="Glycosidases"/>
    <property type="match status" value="1"/>
</dbReference>
<dbReference type="EMBL" id="PGCJ01000013">
    <property type="protein sequence ID" value="PLW57245.1"/>
    <property type="molecule type" value="Genomic_DNA"/>
</dbReference>
<evidence type="ECO:0000256" key="4">
    <source>
        <dbReference type="ARBA" id="ARBA00022651"/>
    </source>
</evidence>
<keyword evidence="4" id="KW-0858">Xylan degradation</keyword>
<dbReference type="PANTHER" id="PTHR31490">
    <property type="entry name" value="GLYCOSYL HYDROLASE"/>
    <property type="match status" value="1"/>
</dbReference>
<evidence type="ECO:0000256" key="10">
    <source>
        <dbReference type="PROSITE-ProRule" id="PRU10061"/>
    </source>
</evidence>
<keyword evidence="6" id="KW-0378">Hydrolase</keyword>
<protein>
    <recommendedName>
        <fullName evidence="3">endo-1,4-beta-xylanase</fullName>
        <ecNumber evidence="3">3.2.1.8</ecNumber>
    </recommendedName>
</protein>
<dbReference type="Proteomes" id="UP000235388">
    <property type="component" value="Unassembled WGS sequence"/>
</dbReference>
<dbReference type="Pfam" id="PF00331">
    <property type="entry name" value="Glyco_hydro_10"/>
    <property type="match status" value="1"/>
</dbReference>
<evidence type="ECO:0000313" key="14">
    <source>
        <dbReference type="Proteomes" id="UP000235388"/>
    </source>
</evidence>
<dbReference type="GO" id="GO:0031176">
    <property type="term" value="F:endo-1,4-beta-xylanase activity"/>
    <property type="evidence" value="ECO:0007669"/>
    <property type="project" value="UniProtKB-EC"/>
</dbReference>
<keyword evidence="8" id="KW-0326">Glycosidase</keyword>
<evidence type="ECO:0000256" key="11">
    <source>
        <dbReference type="SAM" id="MobiDB-lite"/>
    </source>
</evidence>
<name>A0A2N5W4T6_9BASI</name>
<dbReference type="PROSITE" id="PS51760">
    <property type="entry name" value="GH10_2"/>
    <property type="match status" value="1"/>
</dbReference>
<keyword evidence="7" id="KW-0119">Carbohydrate metabolism</keyword>
<comment type="similarity">
    <text evidence="2">Belongs to the glycosyl hydrolase 10 (cellulase F) family.</text>
</comment>
<dbReference type="InterPro" id="IPR001000">
    <property type="entry name" value="GH10_dom"/>
</dbReference>
<feature type="region of interest" description="Disordered" evidence="11">
    <location>
        <begin position="1"/>
        <end position="22"/>
    </location>
</feature>
<dbReference type="AlphaFoldDB" id="A0A2N5W4T6"/>
<dbReference type="InterPro" id="IPR031158">
    <property type="entry name" value="GH10_AS"/>
</dbReference>
<evidence type="ECO:0000256" key="7">
    <source>
        <dbReference type="ARBA" id="ARBA00023277"/>
    </source>
</evidence>
<dbReference type="GO" id="GO:0045493">
    <property type="term" value="P:xylan catabolic process"/>
    <property type="evidence" value="ECO:0007669"/>
    <property type="project" value="UniProtKB-KW"/>
</dbReference>
<comment type="catalytic activity">
    <reaction evidence="1">
        <text>Endohydrolysis of (1-&gt;4)-beta-D-xylosidic linkages in xylans.</text>
        <dbReference type="EC" id="3.2.1.8"/>
    </reaction>
</comment>
<organism evidence="13 14">
    <name type="scientific">Puccinia coronata f. sp. avenae</name>
    <dbReference type="NCBI Taxonomy" id="200324"/>
    <lineage>
        <taxon>Eukaryota</taxon>
        <taxon>Fungi</taxon>
        <taxon>Dikarya</taxon>
        <taxon>Basidiomycota</taxon>
        <taxon>Pucciniomycotina</taxon>
        <taxon>Pucciniomycetes</taxon>
        <taxon>Pucciniales</taxon>
        <taxon>Pucciniaceae</taxon>
        <taxon>Puccinia</taxon>
    </lineage>
</organism>
<evidence type="ECO:0000313" key="13">
    <source>
        <dbReference type="EMBL" id="PLW57245.1"/>
    </source>
</evidence>
<dbReference type="SMART" id="SM00633">
    <property type="entry name" value="Glyco_10"/>
    <property type="match status" value="1"/>
</dbReference>
<feature type="domain" description="GH10" evidence="12">
    <location>
        <begin position="128"/>
        <end position="431"/>
    </location>
</feature>
<evidence type="ECO:0000256" key="3">
    <source>
        <dbReference type="ARBA" id="ARBA00012590"/>
    </source>
</evidence>
<reference evidence="13 14" key="1">
    <citation type="submission" date="2017-11" db="EMBL/GenBank/DDBJ databases">
        <title>De novo assembly and phasing of dikaryotic genomes from two isolates of Puccinia coronata f. sp. avenae, the causal agent of oat crown rust.</title>
        <authorList>
            <person name="Miller M.E."/>
            <person name="Zhang Y."/>
            <person name="Omidvar V."/>
            <person name="Sperschneider J."/>
            <person name="Schwessinger B."/>
            <person name="Raley C."/>
            <person name="Palmer J.M."/>
            <person name="Garnica D."/>
            <person name="Upadhyaya N."/>
            <person name="Rathjen J."/>
            <person name="Taylor J.M."/>
            <person name="Park R.F."/>
            <person name="Dodds P.N."/>
            <person name="Hirsch C.D."/>
            <person name="Kianian S.F."/>
            <person name="Figueroa M."/>
        </authorList>
    </citation>
    <scope>NUCLEOTIDE SEQUENCE [LARGE SCALE GENOMIC DNA]</scope>
    <source>
        <strain evidence="13">12NC29</strain>
    </source>
</reference>
<proteinExistence type="inferred from homology"/>
<evidence type="ECO:0000259" key="12">
    <source>
        <dbReference type="PROSITE" id="PS51760"/>
    </source>
</evidence>
<gene>
    <name evidence="13" type="ORF">PCANC_03052</name>
</gene>
<evidence type="ECO:0000256" key="1">
    <source>
        <dbReference type="ARBA" id="ARBA00000681"/>
    </source>
</evidence>
<keyword evidence="14" id="KW-1185">Reference proteome</keyword>
<dbReference type="OrthoDB" id="3055998at2759"/>
<comment type="caution">
    <text evidence="13">The sequence shown here is derived from an EMBL/GenBank/DDBJ whole genome shotgun (WGS) entry which is preliminary data.</text>
</comment>
<sequence length="438" mass="48481">MTTKSYLDASAGGSDDTADERSCGTFVKSESSWNLILAPSSATWQVGLPTLGSLPQSNSGWDSSAFDQTFLIMFRRPISGAPRAKTVMVAETACSFGFEKAKLRLASTAPRPDGGPSDHGPLMGVGITADGLKIEKYRDVVNKYFKVLTPGNEMKWDHLEPQQGHFDFAAANEIHDYAKQNGKFLRIHTMFAKNQNPDWIKSGSIQPQDMKNAMSNILEKVISQYSDLAIGMDVCNEILNDQGNLDDQNPWLPKLGDNWVYGAFDAAKSIRDKYNKDMLLFINDFSIESINPKSDGMLRLATGLKNAGLLDAVGFQTHLIVNQVPPDFKQNLERFTKAGLKVAITELDIRLPVTGQPPVASQQDKDAQKNDYAKVFDICKSVDGCVSVTVWGVTYKDSWIENDPQFYGYGEATLFDNDYNPTEAMQNLQSTYFSSTTH</sequence>
<dbReference type="PROSITE" id="PS00591">
    <property type="entry name" value="GH10_1"/>
    <property type="match status" value="1"/>
</dbReference>
<dbReference type="SUPFAM" id="SSF51445">
    <property type="entry name" value="(Trans)glycosidases"/>
    <property type="match status" value="1"/>
</dbReference>
<dbReference type="EC" id="3.2.1.8" evidence="3"/>
<dbReference type="InterPro" id="IPR044846">
    <property type="entry name" value="GH10"/>
</dbReference>
<evidence type="ECO:0000256" key="9">
    <source>
        <dbReference type="ARBA" id="ARBA00023326"/>
    </source>
</evidence>
<dbReference type="PANTHER" id="PTHR31490:SF88">
    <property type="entry name" value="BETA-XYLANASE"/>
    <property type="match status" value="1"/>
</dbReference>
<keyword evidence="9" id="KW-0624">Polysaccharide degradation</keyword>
<dbReference type="InterPro" id="IPR017853">
    <property type="entry name" value="GH"/>
</dbReference>